<dbReference type="InterPro" id="IPR006938">
    <property type="entry name" value="DUF624"/>
</dbReference>
<name>A0ABZ3EZH5_9FIRM</name>
<dbReference type="RefSeq" id="WP_342758238.1">
    <property type="nucleotide sequence ID" value="NZ_CP146256.1"/>
</dbReference>
<evidence type="ECO:0000256" key="1">
    <source>
        <dbReference type="SAM" id="Phobius"/>
    </source>
</evidence>
<evidence type="ECO:0000313" key="2">
    <source>
        <dbReference type="EMBL" id="XAH74654.1"/>
    </source>
</evidence>
<keyword evidence="1" id="KW-0472">Membrane</keyword>
<keyword evidence="1" id="KW-1133">Transmembrane helix</keyword>
<sequence>MKFFSVDSSLYRFLSRFLDVMKLNFLWILFSLPVVTMGASTAAAMSVALKMADDEEGYIGKDFIRAFKENWKQGTLLGIITIIAFYAVYLDFELMRASEDGSVLLLIIGIVSAFIVTMALSYSFPLIARYENTLTRSIQNSLHISRRFFGRTLLMLIVIWIEFLVLQFNEIMLFFAIVMGPGLIIFTIAAFSKRIFVMLEKEMETES</sequence>
<keyword evidence="1" id="KW-0812">Transmembrane</keyword>
<feature type="transmembrane region" description="Helical" evidence="1">
    <location>
        <begin position="171"/>
        <end position="191"/>
    </location>
</feature>
<protein>
    <submittedName>
        <fullName evidence="2">DUF624 domain-containing protein</fullName>
    </submittedName>
</protein>
<feature type="transmembrane region" description="Helical" evidence="1">
    <location>
        <begin position="102"/>
        <end position="127"/>
    </location>
</feature>
<gene>
    <name evidence="2" type="ORF">V6984_02500</name>
</gene>
<feature type="transmembrane region" description="Helical" evidence="1">
    <location>
        <begin position="148"/>
        <end position="165"/>
    </location>
</feature>
<accession>A0ABZ3EZH5</accession>
<proteinExistence type="predicted"/>
<dbReference type="Proteomes" id="UP001451571">
    <property type="component" value="Chromosome"/>
</dbReference>
<reference evidence="2 3" key="1">
    <citation type="submission" date="2024-02" db="EMBL/GenBank/DDBJ databases">
        <title>Bacterial strain from lacustrine sediment.</title>
        <authorList>
            <person name="Petit C."/>
            <person name="Fadhlaoui K."/>
        </authorList>
    </citation>
    <scope>NUCLEOTIDE SEQUENCE [LARGE SCALE GENOMIC DNA]</scope>
    <source>
        <strain evidence="2 3">IPX-CK</strain>
    </source>
</reference>
<feature type="transmembrane region" description="Helical" evidence="1">
    <location>
        <begin position="25"/>
        <end position="49"/>
    </location>
</feature>
<evidence type="ECO:0000313" key="3">
    <source>
        <dbReference type="Proteomes" id="UP001451571"/>
    </source>
</evidence>
<feature type="transmembrane region" description="Helical" evidence="1">
    <location>
        <begin position="70"/>
        <end position="90"/>
    </location>
</feature>
<dbReference type="Pfam" id="PF04854">
    <property type="entry name" value="DUF624"/>
    <property type="match status" value="1"/>
</dbReference>
<keyword evidence="3" id="KW-1185">Reference proteome</keyword>
<dbReference type="EMBL" id="CP146256">
    <property type="protein sequence ID" value="XAH74654.1"/>
    <property type="molecule type" value="Genomic_DNA"/>
</dbReference>
<organism evidence="2 3">
    <name type="scientific">Kineothrix sedimenti</name>
    <dbReference type="NCBI Taxonomy" id="3123317"/>
    <lineage>
        <taxon>Bacteria</taxon>
        <taxon>Bacillati</taxon>
        <taxon>Bacillota</taxon>
        <taxon>Clostridia</taxon>
        <taxon>Lachnospirales</taxon>
        <taxon>Lachnospiraceae</taxon>
        <taxon>Kineothrix</taxon>
    </lineage>
</organism>